<dbReference type="AlphaFoldDB" id="A0A540X0K3"/>
<dbReference type="PROSITE" id="PS51257">
    <property type="entry name" value="PROKAR_LIPOPROTEIN"/>
    <property type="match status" value="1"/>
</dbReference>
<name>A0A540X0K3_9BACT</name>
<keyword evidence="2" id="KW-1185">Reference proteome</keyword>
<organism evidence="1 2">
    <name type="scientific">Myxococcus llanfairpwllgwyngyllgogerychwyrndrobwllllantysiliogogogochensis</name>
    <dbReference type="NCBI Taxonomy" id="2590453"/>
    <lineage>
        <taxon>Bacteria</taxon>
        <taxon>Pseudomonadati</taxon>
        <taxon>Myxococcota</taxon>
        <taxon>Myxococcia</taxon>
        <taxon>Myxococcales</taxon>
        <taxon>Cystobacterineae</taxon>
        <taxon>Myxococcaceae</taxon>
        <taxon>Myxococcus</taxon>
    </lineage>
</organism>
<accession>A0A540X0K3</accession>
<proteinExistence type="predicted"/>
<evidence type="ECO:0000313" key="1">
    <source>
        <dbReference type="EMBL" id="TQF14779.1"/>
    </source>
</evidence>
<dbReference type="RefSeq" id="WP_141643563.1">
    <property type="nucleotide sequence ID" value="NZ_VIFM01000059.1"/>
</dbReference>
<reference evidence="1 2" key="1">
    <citation type="submission" date="2019-06" db="EMBL/GenBank/DDBJ databases">
        <authorList>
            <person name="Livingstone P."/>
            <person name="Whitworth D."/>
        </authorList>
    </citation>
    <scope>NUCLEOTIDE SEQUENCE [LARGE SCALE GENOMIC DNA]</scope>
    <source>
        <strain evidence="1 2">AM401</strain>
    </source>
</reference>
<protein>
    <recommendedName>
        <fullName evidence="3">Lipoprotein</fullName>
    </recommendedName>
</protein>
<evidence type="ECO:0008006" key="3">
    <source>
        <dbReference type="Google" id="ProtNLM"/>
    </source>
</evidence>
<dbReference type="EMBL" id="VIFM01000059">
    <property type="protein sequence ID" value="TQF14779.1"/>
    <property type="molecule type" value="Genomic_DNA"/>
</dbReference>
<sequence>MSVTKKALLLAAVLAAGCGSEAKKAIEQRRMAVAPKLAKVTSIADQARALPPVKEGSLTLGAAPLVMAFLTTTPLRTGTVVYAEDLDDLSVFKDEPPHYNMRVRQAGLIQACGQLLSKGTYGMQTAANVHANVAIEYLDACANLAYVFVLRTREVKGRSFEGDVVAFDLADGKPIGGFPISFTSEGRRDQVSNTTKSVSTRRVGNRNRTTVTETTTTATVDADREQLRSDLDGEIEAAIVKLAPSSKWLN</sequence>
<gene>
    <name evidence="1" type="ORF">FJV41_17095</name>
</gene>
<dbReference type="Proteomes" id="UP000315369">
    <property type="component" value="Unassembled WGS sequence"/>
</dbReference>
<comment type="caution">
    <text evidence="1">The sequence shown here is derived from an EMBL/GenBank/DDBJ whole genome shotgun (WGS) entry which is preliminary data.</text>
</comment>
<evidence type="ECO:0000313" key="2">
    <source>
        <dbReference type="Proteomes" id="UP000315369"/>
    </source>
</evidence>